<sequence length="82" mass="9468">MPKLVAEETKICDIIEYLNRSITNRDFVLSNFEIADDKSCMDKIEKIGSRASAAIQVIPPYGDTKNEWKCWKQVIFDELLLD</sequence>
<dbReference type="Proteomes" id="UP000053480">
    <property type="component" value="Unassembled WGS sequence"/>
</dbReference>
<evidence type="ECO:0000313" key="1">
    <source>
        <dbReference type="EMBL" id="MEW9492334.1"/>
    </source>
</evidence>
<reference evidence="1" key="1">
    <citation type="submission" date="2024-07" db="EMBL/GenBank/DDBJ databases">
        <title>Metagenome and Metagenome-Assembled Genomes of Archaea from a hot spring from the geothermal field of Los Azufres, Mexico.</title>
        <authorList>
            <person name="Marin-Paredes R."/>
            <person name="Martinez-Romero E."/>
            <person name="Servin-Garciduenas L.E."/>
        </authorList>
    </citation>
    <scope>NUCLEOTIDE SEQUENCE</scope>
    <source>
        <strain evidence="1">AZ1-454</strain>
    </source>
</reference>
<organism evidence="1 2">
    <name type="scientific">Candidatus Aramenus sulfurataquae</name>
    <dbReference type="NCBI Taxonomy" id="1326980"/>
    <lineage>
        <taxon>Archaea</taxon>
        <taxon>Thermoproteota</taxon>
        <taxon>Thermoprotei</taxon>
        <taxon>Sulfolobales</taxon>
        <taxon>Sulfolobaceae</taxon>
        <taxon>Candidatus Aramenus</taxon>
    </lineage>
</organism>
<dbReference type="EMBL" id="JZWS03000023">
    <property type="protein sequence ID" value="MEW9492334.1"/>
    <property type="molecule type" value="Genomic_DNA"/>
</dbReference>
<gene>
    <name evidence="1" type="ORF">TQ35_0009075</name>
</gene>
<name>A0ACC6TR99_9CREN</name>
<comment type="caution">
    <text evidence="1">The sequence shown here is derived from an EMBL/GenBank/DDBJ whole genome shotgun (WGS) entry which is preliminary data.</text>
</comment>
<proteinExistence type="predicted"/>
<accession>A0ACC6TR99</accession>
<protein>
    <submittedName>
        <fullName evidence="1">Uncharacterized protein</fullName>
    </submittedName>
</protein>
<evidence type="ECO:0000313" key="2">
    <source>
        <dbReference type="Proteomes" id="UP000053480"/>
    </source>
</evidence>